<sequence length="125" mass="14292">MDLKPKLRAICRRFNDGDDGKEFERELALNLDPSLSVCKLSPSPLFSFVEQSWNFSGQETRLTTKPSTYSTNSQTRPIYEPQMIYSRSALLLGWDLDSNLRIYKNNICPKSMADRSATAVSLMFE</sequence>
<organism evidence="1 2">
    <name type="scientific">Trichonephila clavata</name>
    <name type="common">Joro spider</name>
    <name type="synonym">Nephila clavata</name>
    <dbReference type="NCBI Taxonomy" id="2740835"/>
    <lineage>
        <taxon>Eukaryota</taxon>
        <taxon>Metazoa</taxon>
        <taxon>Ecdysozoa</taxon>
        <taxon>Arthropoda</taxon>
        <taxon>Chelicerata</taxon>
        <taxon>Arachnida</taxon>
        <taxon>Araneae</taxon>
        <taxon>Araneomorphae</taxon>
        <taxon>Entelegynae</taxon>
        <taxon>Araneoidea</taxon>
        <taxon>Nephilidae</taxon>
        <taxon>Trichonephila</taxon>
    </lineage>
</organism>
<dbReference type="Proteomes" id="UP000887116">
    <property type="component" value="Unassembled WGS sequence"/>
</dbReference>
<evidence type="ECO:0000313" key="2">
    <source>
        <dbReference type="Proteomes" id="UP000887116"/>
    </source>
</evidence>
<comment type="caution">
    <text evidence="1">The sequence shown here is derived from an EMBL/GenBank/DDBJ whole genome shotgun (WGS) entry which is preliminary data.</text>
</comment>
<accession>A0A8X6JWX4</accession>
<gene>
    <name evidence="1" type="ORF">TNCT_548321</name>
</gene>
<dbReference type="EMBL" id="BMAO01008111">
    <property type="protein sequence ID" value="GFR20931.1"/>
    <property type="molecule type" value="Genomic_DNA"/>
</dbReference>
<reference evidence="1" key="1">
    <citation type="submission" date="2020-07" db="EMBL/GenBank/DDBJ databases">
        <title>Multicomponent nature underlies the extraordinary mechanical properties of spider dragline silk.</title>
        <authorList>
            <person name="Kono N."/>
            <person name="Nakamura H."/>
            <person name="Mori M."/>
            <person name="Yoshida Y."/>
            <person name="Ohtoshi R."/>
            <person name="Malay A.D."/>
            <person name="Moran D.A.P."/>
            <person name="Tomita M."/>
            <person name="Numata K."/>
            <person name="Arakawa K."/>
        </authorList>
    </citation>
    <scope>NUCLEOTIDE SEQUENCE</scope>
</reference>
<name>A0A8X6JWX4_TRICU</name>
<proteinExistence type="predicted"/>
<evidence type="ECO:0000313" key="1">
    <source>
        <dbReference type="EMBL" id="GFR20931.1"/>
    </source>
</evidence>
<protein>
    <submittedName>
        <fullName evidence="1">Uncharacterized protein</fullName>
    </submittedName>
</protein>
<keyword evidence="2" id="KW-1185">Reference proteome</keyword>
<dbReference type="AlphaFoldDB" id="A0A8X6JWX4"/>